<sequence>MVDTKGDWKWELIQNRLPDHILLQLAAIQRPKPSFPVDSIGWKLRNDGEFSAKTTYQVSKWLAETTIIAAAKARQLPGSISTPAVWNPPAEGWLKLNANGARSLIDGRASCGGVLRGHNGNWIHGFTKFIDRCSVVEVELWGIATGMELAWSLGCRQLVVESDSAEALCMIQQHSSKGGPYIIVSHLHQLCNKDWRIVFSKFARCNNGVADWLAKFASDSNFDVVSFEAPPDGLELG</sequence>
<dbReference type="Proteomes" id="UP001472677">
    <property type="component" value="Unassembled WGS sequence"/>
</dbReference>
<dbReference type="Gene3D" id="3.30.420.10">
    <property type="entry name" value="Ribonuclease H-like superfamily/Ribonuclease H"/>
    <property type="match status" value="1"/>
</dbReference>
<dbReference type="SUPFAM" id="SSF53098">
    <property type="entry name" value="Ribonuclease H-like"/>
    <property type="match status" value="1"/>
</dbReference>
<comment type="caution">
    <text evidence="2">The sequence shown here is derived from an EMBL/GenBank/DDBJ whole genome shotgun (WGS) entry which is preliminary data.</text>
</comment>
<dbReference type="PANTHER" id="PTHR47723">
    <property type="entry name" value="OS05G0353850 PROTEIN"/>
    <property type="match status" value="1"/>
</dbReference>
<evidence type="ECO:0000313" key="3">
    <source>
        <dbReference type="Proteomes" id="UP001472677"/>
    </source>
</evidence>
<dbReference type="InterPro" id="IPR012337">
    <property type="entry name" value="RNaseH-like_sf"/>
</dbReference>
<gene>
    <name evidence="2" type="ORF">V6N12_065149</name>
</gene>
<dbReference type="Pfam" id="PF13456">
    <property type="entry name" value="RVT_3"/>
    <property type="match status" value="1"/>
</dbReference>
<reference evidence="2 3" key="1">
    <citation type="journal article" date="2024" name="G3 (Bethesda)">
        <title>Genome assembly of Hibiscus sabdariffa L. provides insights into metabolisms of medicinal natural products.</title>
        <authorList>
            <person name="Kim T."/>
        </authorList>
    </citation>
    <scope>NUCLEOTIDE SEQUENCE [LARGE SCALE GENOMIC DNA]</scope>
    <source>
        <strain evidence="2">TK-2024</strain>
        <tissue evidence="2">Old leaves</tissue>
    </source>
</reference>
<dbReference type="InterPro" id="IPR044730">
    <property type="entry name" value="RNase_H-like_dom_plant"/>
</dbReference>
<dbReference type="PANTHER" id="PTHR47723:SF19">
    <property type="entry name" value="POLYNUCLEOTIDYL TRANSFERASE, RIBONUCLEASE H-LIKE SUPERFAMILY PROTEIN"/>
    <property type="match status" value="1"/>
</dbReference>
<dbReference type="InterPro" id="IPR053151">
    <property type="entry name" value="RNase_H-like"/>
</dbReference>
<feature type="domain" description="RNase H type-1" evidence="1">
    <location>
        <begin position="99"/>
        <end position="217"/>
    </location>
</feature>
<proteinExistence type="predicted"/>
<dbReference type="InterPro" id="IPR002156">
    <property type="entry name" value="RNaseH_domain"/>
</dbReference>
<dbReference type="InterPro" id="IPR036397">
    <property type="entry name" value="RNaseH_sf"/>
</dbReference>
<dbReference type="CDD" id="cd06222">
    <property type="entry name" value="RNase_H_like"/>
    <property type="match status" value="1"/>
</dbReference>
<organism evidence="2 3">
    <name type="scientific">Hibiscus sabdariffa</name>
    <name type="common">roselle</name>
    <dbReference type="NCBI Taxonomy" id="183260"/>
    <lineage>
        <taxon>Eukaryota</taxon>
        <taxon>Viridiplantae</taxon>
        <taxon>Streptophyta</taxon>
        <taxon>Embryophyta</taxon>
        <taxon>Tracheophyta</taxon>
        <taxon>Spermatophyta</taxon>
        <taxon>Magnoliopsida</taxon>
        <taxon>eudicotyledons</taxon>
        <taxon>Gunneridae</taxon>
        <taxon>Pentapetalae</taxon>
        <taxon>rosids</taxon>
        <taxon>malvids</taxon>
        <taxon>Malvales</taxon>
        <taxon>Malvaceae</taxon>
        <taxon>Malvoideae</taxon>
        <taxon>Hibiscus</taxon>
    </lineage>
</organism>
<evidence type="ECO:0000313" key="2">
    <source>
        <dbReference type="EMBL" id="KAK8596669.1"/>
    </source>
</evidence>
<accession>A0ABR2G8Q5</accession>
<name>A0ABR2G8Q5_9ROSI</name>
<evidence type="ECO:0000259" key="1">
    <source>
        <dbReference type="Pfam" id="PF13456"/>
    </source>
</evidence>
<keyword evidence="3" id="KW-1185">Reference proteome</keyword>
<dbReference type="EMBL" id="JBBPBM010000002">
    <property type="protein sequence ID" value="KAK8596669.1"/>
    <property type="molecule type" value="Genomic_DNA"/>
</dbReference>
<protein>
    <recommendedName>
        <fullName evidence="1">RNase H type-1 domain-containing protein</fullName>
    </recommendedName>
</protein>